<name>A0A8J2KKV0_9HEXA</name>
<evidence type="ECO:0000313" key="3">
    <source>
        <dbReference type="Proteomes" id="UP000708208"/>
    </source>
</evidence>
<protein>
    <submittedName>
        <fullName evidence="2">Uncharacterized protein</fullName>
    </submittedName>
</protein>
<reference evidence="2" key="1">
    <citation type="submission" date="2021-06" db="EMBL/GenBank/DDBJ databases">
        <authorList>
            <person name="Hodson N. C."/>
            <person name="Mongue J. A."/>
            <person name="Jaron S. K."/>
        </authorList>
    </citation>
    <scope>NUCLEOTIDE SEQUENCE</scope>
</reference>
<accession>A0A8J2KKV0</accession>
<feature type="region of interest" description="Disordered" evidence="1">
    <location>
        <begin position="131"/>
        <end position="151"/>
    </location>
</feature>
<dbReference type="Proteomes" id="UP000708208">
    <property type="component" value="Unassembled WGS sequence"/>
</dbReference>
<evidence type="ECO:0000256" key="1">
    <source>
        <dbReference type="SAM" id="MobiDB-lite"/>
    </source>
</evidence>
<feature type="compositionally biased region" description="Basic and acidic residues" evidence="1">
    <location>
        <begin position="132"/>
        <end position="151"/>
    </location>
</feature>
<organism evidence="2 3">
    <name type="scientific">Allacma fusca</name>
    <dbReference type="NCBI Taxonomy" id="39272"/>
    <lineage>
        <taxon>Eukaryota</taxon>
        <taxon>Metazoa</taxon>
        <taxon>Ecdysozoa</taxon>
        <taxon>Arthropoda</taxon>
        <taxon>Hexapoda</taxon>
        <taxon>Collembola</taxon>
        <taxon>Symphypleona</taxon>
        <taxon>Sminthuridae</taxon>
        <taxon>Allacma</taxon>
    </lineage>
</organism>
<comment type="caution">
    <text evidence="2">The sequence shown here is derived from an EMBL/GenBank/DDBJ whole genome shotgun (WGS) entry which is preliminary data.</text>
</comment>
<dbReference type="EMBL" id="CAJVCH010418564">
    <property type="protein sequence ID" value="CAG7818362.1"/>
    <property type="molecule type" value="Genomic_DNA"/>
</dbReference>
<keyword evidence="3" id="KW-1185">Reference proteome</keyword>
<dbReference type="AlphaFoldDB" id="A0A8J2KKV0"/>
<proteinExistence type="predicted"/>
<evidence type="ECO:0000313" key="2">
    <source>
        <dbReference type="EMBL" id="CAG7818362.1"/>
    </source>
</evidence>
<feature type="non-terminal residue" evidence="2">
    <location>
        <position position="1"/>
    </location>
</feature>
<sequence length="151" mass="18029">MFENYAVGCDFMKNRHNVPETTIKGYSLDDYYFCPDPNFKAMVQWARLKPPRFLKVKEQENNQSTMEYLLGEVQRLERELQDLNVQRLQIKSFVDQHKVNSSGKQQTYCIPDVPNVESWMDELETINMDIQSKNEEKDNLEKQLKEEKDRQ</sequence>
<gene>
    <name evidence="2" type="ORF">AFUS01_LOCUS28869</name>
</gene>